<sequence length="134" mass="15501">MEYAENGTLREYLRNNLEWPEKIRLAKQIAEGMSYLHDIDILHFIEGHKIQEIPYNSLIIEKKLGRGGFGIVHQASSSSLGYVAIKEIEVSTTNEKKAQKVFINELKRLNGSNHERIIKFYGISLDIKKQTYHL</sequence>
<dbReference type="PANTHER" id="PTHR46716">
    <property type="entry name" value="MITOGEN-ACTIVATED PROTEIN KINASE KINASE KINASE 7"/>
    <property type="match status" value="1"/>
</dbReference>
<feature type="binding site" evidence="6">
    <location>
        <position position="86"/>
    </location>
    <ligand>
        <name>ATP</name>
        <dbReference type="ChEBI" id="CHEBI:30616"/>
    </ligand>
</feature>
<evidence type="ECO:0000259" key="7">
    <source>
        <dbReference type="PROSITE" id="PS50011"/>
    </source>
</evidence>
<dbReference type="PANTHER" id="PTHR46716:SF1">
    <property type="entry name" value="MITOGEN-ACTIVATED PROTEIN KINASE KINASE KINASE 7"/>
    <property type="match status" value="1"/>
</dbReference>
<gene>
    <name evidence="8" type="ORF">GMARGA_LOCUS15631</name>
</gene>
<evidence type="ECO:0000313" key="8">
    <source>
        <dbReference type="EMBL" id="CAG8743533.1"/>
    </source>
</evidence>
<dbReference type="InterPro" id="IPR000719">
    <property type="entry name" value="Prot_kinase_dom"/>
</dbReference>
<keyword evidence="9" id="KW-1185">Reference proteome</keyword>
<dbReference type="Pfam" id="PF07714">
    <property type="entry name" value="PK_Tyr_Ser-Thr"/>
    <property type="match status" value="1"/>
</dbReference>
<evidence type="ECO:0000256" key="2">
    <source>
        <dbReference type="ARBA" id="ARBA00022679"/>
    </source>
</evidence>
<dbReference type="EMBL" id="CAJVQB010010874">
    <property type="protein sequence ID" value="CAG8743533.1"/>
    <property type="molecule type" value="Genomic_DNA"/>
</dbReference>
<keyword evidence="5 6" id="KW-0067">ATP-binding</keyword>
<feature type="non-terminal residue" evidence="8">
    <location>
        <position position="134"/>
    </location>
</feature>
<dbReference type="Proteomes" id="UP000789901">
    <property type="component" value="Unassembled WGS sequence"/>
</dbReference>
<name>A0ABN7V8W2_GIGMA</name>
<organism evidence="8 9">
    <name type="scientific">Gigaspora margarita</name>
    <dbReference type="NCBI Taxonomy" id="4874"/>
    <lineage>
        <taxon>Eukaryota</taxon>
        <taxon>Fungi</taxon>
        <taxon>Fungi incertae sedis</taxon>
        <taxon>Mucoromycota</taxon>
        <taxon>Glomeromycotina</taxon>
        <taxon>Glomeromycetes</taxon>
        <taxon>Diversisporales</taxon>
        <taxon>Gigasporaceae</taxon>
        <taxon>Gigaspora</taxon>
    </lineage>
</organism>
<protein>
    <submittedName>
        <fullName evidence="8">19042_t:CDS:1</fullName>
    </submittedName>
</protein>
<evidence type="ECO:0000256" key="3">
    <source>
        <dbReference type="ARBA" id="ARBA00022741"/>
    </source>
</evidence>
<evidence type="ECO:0000313" key="9">
    <source>
        <dbReference type="Proteomes" id="UP000789901"/>
    </source>
</evidence>
<dbReference type="InterPro" id="IPR017441">
    <property type="entry name" value="Protein_kinase_ATP_BS"/>
</dbReference>
<keyword evidence="4" id="KW-0418">Kinase</keyword>
<reference evidence="8 9" key="1">
    <citation type="submission" date="2021-06" db="EMBL/GenBank/DDBJ databases">
        <authorList>
            <person name="Kallberg Y."/>
            <person name="Tangrot J."/>
            <person name="Rosling A."/>
        </authorList>
    </citation>
    <scope>NUCLEOTIDE SEQUENCE [LARGE SCALE GENOMIC DNA]</scope>
    <source>
        <strain evidence="8 9">120-4 pot B 10/14</strain>
    </source>
</reference>
<dbReference type="SUPFAM" id="SSF56112">
    <property type="entry name" value="Protein kinase-like (PK-like)"/>
    <property type="match status" value="2"/>
</dbReference>
<dbReference type="PROSITE" id="PS50011">
    <property type="entry name" value="PROTEIN_KINASE_DOM"/>
    <property type="match status" value="1"/>
</dbReference>
<keyword evidence="3 6" id="KW-0547">Nucleotide-binding</keyword>
<accession>A0ABN7V8W2</accession>
<keyword evidence="1" id="KW-0723">Serine/threonine-protein kinase</keyword>
<evidence type="ECO:0000256" key="1">
    <source>
        <dbReference type="ARBA" id="ARBA00022527"/>
    </source>
</evidence>
<dbReference type="Gene3D" id="1.10.510.10">
    <property type="entry name" value="Transferase(Phosphotransferase) domain 1"/>
    <property type="match status" value="1"/>
</dbReference>
<dbReference type="PROSITE" id="PS00107">
    <property type="entry name" value="PROTEIN_KINASE_ATP"/>
    <property type="match status" value="1"/>
</dbReference>
<comment type="caution">
    <text evidence="8">The sequence shown here is derived from an EMBL/GenBank/DDBJ whole genome shotgun (WGS) entry which is preliminary data.</text>
</comment>
<dbReference type="InterPro" id="IPR011009">
    <property type="entry name" value="Kinase-like_dom_sf"/>
</dbReference>
<evidence type="ECO:0000256" key="4">
    <source>
        <dbReference type="ARBA" id="ARBA00022777"/>
    </source>
</evidence>
<dbReference type="Gene3D" id="3.30.200.20">
    <property type="entry name" value="Phosphorylase Kinase, domain 1"/>
    <property type="match status" value="1"/>
</dbReference>
<feature type="domain" description="Protein kinase" evidence="7">
    <location>
        <begin position="58"/>
        <end position="134"/>
    </location>
</feature>
<dbReference type="InterPro" id="IPR001245">
    <property type="entry name" value="Ser-Thr/Tyr_kinase_cat_dom"/>
</dbReference>
<evidence type="ECO:0000256" key="5">
    <source>
        <dbReference type="ARBA" id="ARBA00022840"/>
    </source>
</evidence>
<evidence type="ECO:0000256" key="6">
    <source>
        <dbReference type="PROSITE-ProRule" id="PRU10141"/>
    </source>
</evidence>
<dbReference type="Pfam" id="PF00069">
    <property type="entry name" value="Pkinase"/>
    <property type="match status" value="1"/>
</dbReference>
<keyword evidence="2" id="KW-0808">Transferase</keyword>
<proteinExistence type="predicted"/>